<keyword evidence="1" id="KW-0812">Transmembrane</keyword>
<gene>
    <name evidence="2" type="ORF">EZS28_043954</name>
</gene>
<keyword evidence="1" id="KW-1133">Transmembrane helix</keyword>
<sequence length="130" mass="14662">MLLGCVLTTGGSSKIEGLIRVGIGIMLGLVVLEDYEVDIGATQIINKFIVKDTTYILKYVDDQLKGVVLEIMLYVYINLSLLFLYGLLLVTLLDQLIQIHHHCYCDLRLFVVDIHLKHQSILTNPKKESS</sequence>
<name>A0A5J4TRJ0_9EUKA</name>
<comment type="caution">
    <text evidence="2">The sequence shown here is derived from an EMBL/GenBank/DDBJ whole genome shotgun (WGS) entry which is preliminary data.</text>
</comment>
<feature type="transmembrane region" description="Helical" evidence="1">
    <location>
        <begin position="71"/>
        <end position="93"/>
    </location>
</feature>
<reference evidence="2 3" key="1">
    <citation type="submission" date="2019-03" db="EMBL/GenBank/DDBJ databases">
        <title>Single cell metagenomics reveals metabolic interactions within the superorganism composed of flagellate Streblomastix strix and complex community of Bacteroidetes bacteria on its surface.</title>
        <authorList>
            <person name="Treitli S.C."/>
            <person name="Kolisko M."/>
            <person name="Husnik F."/>
            <person name="Keeling P."/>
            <person name="Hampl V."/>
        </authorList>
    </citation>
    <scope>NUCLEOTIDE SEQUENCE [LARGE SCALE GENOMIC DNA]</scope>
    <source>
        <strain evidence="2">ST1C</strain>
    </source>
</reference>
<dbReference type="Proteomes" id="UP000324800">
    <property type="component" value="Unassembled WGS sequence"/>
</dbReference>
<dbReference type="AlphaFoldDB" id="A0A5J4TRJ0"/>
<proteinExistence type="predicted"/>
<protein>
    <submittedName>
        <fullName evidence="2">Uncharacterized protein</fullName>
    </submittedName>
</protein>
<keyword evidence="1" id="KW-0472">Membrane</keyword>
<dbReference type="EMBL" id="SNRW01026829">
    <property type="protein sequence ID" value="KAA6360519.1"/>
    <property type="molecule type" value="Genomic_DNA"/>
</dbReference>
<organism evidence="2 3">
    <name type="scientific">Streblomastix strix</name>
    <dbReference type="NCBI Taxonomy" id="222440"/>
    <lineage>
        <taxon>Eukaryota</taxon>
        <taxon>Metamonada</taxon>
        <taxon>Preaxostyla</taxon>
        <taxon>Oxymonadida</taxon>
        <taxon>Streblomastigidae</taxon>
        <taxon>Streblomastix</taxon>
    </lineage>
</organism>
<accession>A0A5J4TRJ0</accession>
<evidence type="ECO:0000313" key="3">
    <source>
        <dbReference type="Proteomes" id="UP000324800"/>
    </source>
</evidence>
<evidence type="ECO:0000256" key="1">
    <source>
        <dbReference type="SAM" id="Phobius"/>
    </source>
</evidence>
<evidence type="ECO:0000313" key="2">
    <source>
        <dbReference type="EMBL" id="KAA6360519.1"/>
    </source>
</evidence>